<gene>
    <name evidence="1" type="ORF">ACFSUF_12415</name>
</gene>
<dbReference type="PANTHER" id="PTHR34796:SF1">
    <property type="entry name" value="EXPRESSED PROTEIN"/>
    <property type="match status" value="1"/>
</dbReference>
<dbReference type="InterPro" id="IPR023203">
    <property type="entry name" value="TTHA0068_sf"/>
</dbReference>
<evidence type="ECO:0000313" key="1">
    <source>
        <dbReference type="EMBL" id="MFD2613226.1"/>
    </source>
</evidence>
<dbReference type="PANTHER" id="PTHR34796">
    <property type="entry name" value="EXPRESSED PROTEIN"/>
    <property type="match status" value="1"/>
</dbReference>
<dbReference type="SUPFAM" id="SSF140663">
    <property type="entry name" value="TTHA0068-like"/>
    <property type="match status" value="1"/>
</dbReference>
<name>A0ABW5PCZ0_9BACL</name>
<dbReference type="RefSeq" id="WP_377603229.1">
    <property type="nucleotide sequence ID" value="NZ_JBHUME010000008.1"/>
</dbReference>
<dbReference type="Pfam" id="PF03745">
    <property type="entry name" value="DUF309"/>
    <property type="match status" value="1"/>
</dbReference>
<dbReference type="EMBL" id="JBHUME010000008">
    <property type="protein sequence ID" value="MFD2613226.1"/>
    <property type="molecule type" value="Genomic_DNA"/>
</dbReference>
<sequence length="130" mass="15007">MDGGYDRLYIGFLRCFNLERDYYTCHDLMEELWLEEGRNPLFQGLLQAAVGLYHHDNGNYGGAVKLLEAALSKLRLYPDLILGIHLARFRSDIEAYLMRLQQAAEEQTSLAPYEVTIRITDPLLEELIRA</sequence>
<evidence type="ECO:0000313" key="2">
    <source>
        <dbReference type="Proteomes" id="UP001597541"/>
    </source>
</evidence>
<dbReference type="Proteomes" id="UP001597541">
    <property type="component" value="Unassembled WGS sequence"/>
</dbReference>
<protein>
    <submittedName>
        <fullName evidence="1">DUF309 domain-containing protein</fullName>
    </submittedName>
</protein>
<dbReference type="InterPro" id="IPR005500">
    <property type="entry name" value="DUF309"/>
</dbReference>
<comment type="caution">
    <text evidence="1">The sequence shown here is derived from an EMBL/GenBank/DDBJ whole genome shotgun (WGS) entry which is preliminary data.</text>
</comment>
<dbReference type="Gene3D" id="1.10.3450.10">
    <property type="entry name" value="TTHA0068-like"/>
    <property type="match status" value="1"/>
</dbReference>
<accession>A0ABW5PCZ0</accession>
<keyword evidence="2" id="KW-1185">Reference proteome</keyword>
<organism evidence="1 2">
    <name type="scientific">Paenibacillus gansuensis</name>
    <dbReference type="NCBI Taxonomy" id="306542"/>
    <lineage>
        <taxon>Bacteria</taxon>
        <taxon>Bacillati</taxon>
        <taxon>Bacillota</taxon>
        <taxon>Bacilli</taxon>
        <taxon>Bacillales</taxon>
        <taxon>Paenibacillaceae</taxon>
        <taxon>Paenibacillus</taxon>
    </lineage>
</organism>
<reference evidence="2" key="1">
    <citation type="journal article" date="2019" name="Int. J. Syst. Evol. Microbiol.">
        <title>The Global Catalogue of Microorganisms (GCM) 10K type strain sequencing project: providing services to taxonomists for standard genome sequencing and annotation.</title>
        <authorList>
            <consortium name="The Broad Institute Genomics Platform"/>
            <consortium name="The Broad Institute Genome Sequencing Center for Infectious Disease"/>
            <person name="Wu L."/>
            <person name="Ma J."/>
        </authorList>
    </citation>
    <scope>NUCLEOTIDE SEQUENCE [LARGE SCALE GENOMIC DNA]</scope>
    <source>
        <strain evidence="2">KCTC 3950</strain>
    </source>
</reference>
<proteinExistence type="predicted"/>